<dbReference type="GO" id="GO:0004674">
    <property type="term" value="F:protein serine/threonine kinase activity"/>
    <property type="evidence" value="ECO:0007669"/>
    <property type="project" value="TreeGrafter"/>
</dbReference>
<feature type="domain" description="Protein kinase" evidence="2">
    <location>
        <begin position="1"/>
        <end position="82"/>
    </location>
</feature>
<dbReference type="InterPro" id="IPR001245">
    <property type="entry name" value="Ser-Thr/Tyr_kinase_cat_dom"/>
</dbReference>
<sequence length="106" mass="11929">MQCRSDVFSFGVILWELMTESIPWNHLNAMQVVGVVGFMDQRLDIPQGIDPKIAAIISDCWASDPLQRPSFQDLVGRLSEIMRAMAPPPSGRRRLKQSPRMSLSDS</sequence>
<dbReference type="AlphaFoldDB" id="A0A2I0X815"/>
<keyword evidence="4" id="KW-1185">Reference proteome</keyword>
<reference evidence="3 4" key="1">
    <citation type="journal article" date="2016" name="Sci. Rep.">
        <title>The Dendrobium catenatum Lindl. genome sequence provides insights into polysaccharide synthase, floral development and adaptive evolution.</title>
        <authorList>
            <person name="Zhang G.Q."/>
            <person name="Xu Q."/>
            <person name="Bian C."/>
            <person name="Tsai W.C."/>
            <person name="Yeh C.M."/>
            <person name="Liu K.W."/>
            <person name="Yoshida K."/>
            <person name="Zhang L.S."/>
            <person name="Chang S.B."/>
            <person name="Chen F."/>
            <person name="Shi Y."/>
            <person name="Su Y.Y."/>
            <person name="Zhang Y.Q."/>
            <person name="Chen L.J."/>
            <person name="Yin Y."/>
            <person name="Lin M."/>
            <person name="Huang H."/>
            <person name="Deng H."/>
            <person name="Wang Z.W."/>
            <person name="Zhu S.L."/>
            <person name="Zhao X."/>
            <person name="Deng C."/>
            <person name="Niu S.C."/>
            <person name="Huang J."/>
            <person name="Wang M."/>
            <person name="Liu G.H."/>
            <person name="Yang H.J."/>
            <person name="Xiao X.J."/>
            <person name="Hsiao Y.Y."/>
            <person name="Wu W.L."/>
            <person name="Chen Y.Y."/>
            <person name="Mitsuda N."/>
            <person name="Ohme-Takagi M."/>
            <person name="Luo Y.B."/>
            <person name="Van de Peer Y."/>
            <person name="Liu Z.J."/>
        </authorList>
    </citation>
    <scope>NUCLEOTIDE SEQUENCE [LARGE SCALE GENOMIC DNA]</scope>
    <source>
        <tissue evidence="3">The whole plant</tissue>
    </source>
</reference>
<protein>
    <submittedName>
        <fullName evidence="3">Serine/threonine-protein kinase CTR1</fullName>
    </submittedName>
</protein>
<dbReference type="Gene3D" id="1.10.510.10">
    <property type="entry name" value="Transferase(Phosphotransferase) domain 1"/>
    <property type="match status" value="1"/>
</dbReference>
<evidence type="ECO:0000313" key="4">
    <source>
        <dbReference type="Proteomes" id="UP000233837"/>
    </source>
</evidence>
<keyword evidence="3" id="KW-0418">Kinase</keyword>
<organism evidence="3 4">
    <name type="scientific">Dendrobium catenatum</name>
    <dbReference type="NCBI Taxonomy" id="906689"/>
    <lineage>
        <taxon>Eukaryota</taxon>
        <taxon>Viridiplantae</taxon>
        <taxon>Streptophyta</taxon>
        <taxon>Embryophyta</taxon>
        <taxon>Tracheophyta</taxon>
        <taxon>Spermatophyta</taxon>
        <taxon>Magnoliopsida</taxon>
        <taxon>Liliopsida</taxon>
        <taxon>Asparagales</taxon>
        <taxon>Orchidaceae</taxon>
        <taxon>Epidendroideae</taxon>
        <taxon>Malaxideae</taxon>
        <taxon>Dendrobiinae</taxon>
        <taxon>Dendrobium</taxon>
    </lineage>
</organism>
<dbReference type="PANTHER" id="PTHR44329:SF47">
    <property type="entry name" value="SERINE_THREONINE-PROTEIN KINASE ROCO5-RELATED"/>
    <property type="match status" value="1"/>
</dbReference>
<dbReference type="SUPFAM" id="SSF56112">
    <property type="entry name" value="Protein kinase-like (PK-like)"/>
    <property type="match status" value="1"/>
</dbReference>
<dbReference type="InterPro" id="IPR011009">
    <property type="entry name" value="Kinase-like_dom_sf"/>
</dbReference>
<proteinExistence type="predicted"/>
<accession>A0A2I0X815</accession>
<dbReference type="PROSITE" id="PS50011">
    <property type="entry name" value="PROTEIN_KINASE_DOM"/>
    <property type="match status" value="1"/>
</dbReference>
<dbReference type="Pfam" id="PF07714">
    <property type="entry name" value="PK_Tyr_Ser-Thr"/>
    <property type="match status" value="1"/>
</dbReference>
<dbReference type="Proteomes" id="UP000233837">
    <property type="component" value="Unassembled WGS sequence"/>
</dbReference>
<gene>
    <name evidence="3" type="primary">CTR1</name>
    <name evidence="3" type="ORF">MA16_Dca010353</name>
</gene>
<dbReference type="STRING" id="906689.A0A2I0X815"/>
<evidence type="ECO:0000259" key="2">
    <source>
        <dbReference type="PROSITE" id="PS50011"/>
    </source>
</evidence>
<dbReference type="EMBL" id="KZ502064">
    <property type="protein sequence ID" value="PKU84067.1"/>
    <property type="molecule type" value="Genomic_DNA"/>
</dbReference>
<reference evidence="3 4" key="2">
    <citation type="journal article" date="2017" name="Nature">
        <title>The Apostasia genome and the evolution of orchids.</title>
        <authorList>
            <person name="Zhang G.Q."/>
            <person name="Liu K.W."/>
            <person name="Li Z."/>
            <person name="Lohaus R."/>
            <person name="Hsiao Y.Y."/>
            <person name="Niu S.C."/>
            <person name="Wang J.Y."/>
            <person name="Lin Y.C."/>
            <person name="Xu Q."/>
            <person name="Chen L.J."/>
            <person name="Yoshida K."/>
            <person name="Fujiwara S."/>
            <person name="Wang Z.W."/>
            <person name="Zhang Y.Q."/>
            <person name="Mitsuda N."/>
            <person name="Wang M."/>
            <person name="Liu G.H."/>
            <person name="Pecoraro L."/>
            <person name="Huang H.X."/>
            <person name="Xiao X.J."/>
            <person name="Lin M."/>
            <person name="Wu X.Y."/>
            <person name="Wu W.L."/>
            <person name="Chen Y.Y."/>
            <person name="Chang S.B."/>
            <person name="Sakamoto S."/>
            <person name="Ohme-Takagi M."/>
            <person name="Yagi M."/>
            <person name="Zeng S.J."/>
            <person name="Shen C.Y."/>
            <person name="Yeh C.M."/>
            <person name="Luo Y.B."/>
            <person name="Tsai W.C."/>
            <person name="Van de Peer Y."/>
            <person name="Liu Z.J."/>
        </authorList>
    </citation>
    <scope>NUCLEOTIDE SEQUENCE [LARGE SCALE GENOMIC DNA]</scope>
    <source>
        <tissue evidence="3">The whole plant</tissue>
    </source>
</reference>
<evidence type="ECO:0000256" key="1">
    <source>
        <dbReference type="SAM" id="MobiDB-lite"/>
    </source>
</evidence>
<dbReference type="InterPro" id="IPR000719">
    <property type="entry name" value="Prot_kinase_dom"/>
</dbReference>
<dbReference type="InterPro" id="IPR051681">
    <property type="entry name" value="Ser/Thr_Kinases-Pseudokinases"/>
</dbReference>
<feature type="region of interest" description="Disordered" evidence="1">
    <location>
        <begin position="83"/>
        <end position="106"/>
    </location>
</feature>
<evidence type="ECO:0000313" key="3">
    <source>
        <dbReference type="EMBL" id="PKU84067.1"/>
    </source>
</evidence>
<dbReference type="PANTHER" id="PTHR44329">
    <property type="entry name" value="SERINE/THREONINE-PROTEIN KINASE TNNI3K-RELATED"/>
    <property type="match status" value="1"/>
</dbReference>
<dbReference type="GO" id="GO:0005524">
    <property type="term" value="F:ATP binding"/>
    <property type="evidence" value="ECO:0007669"/>
    <property type="project" value="InterPro"/>
</dbReference>
<name>A0A2I0X815_9ASPA</name>
<keyword evidence="3" id="KW-0808">Transferase</keyword>